<feature type="region of interest" description="Disordered" evidence="11">
    <location>
        <begin position="335"/>
        <end position="517"/>
    </location>
</feature>
<feature type="compositionally biased region" description="Polar residues" evidence="11">
    <location>
        <begin position="502"/>
        <end position="516"/>
    </location>
</feature>
<dbReference type="GO" id="GO:0005886">
    <property type="term" value="C:plasma membrane"/>
    <property type="evidence" value="ECO:0007669"/>
    <property type="project" value="UniProtKB-SubCell"/>
</dbReference>
<evidence type="ECO:0000256" key="4">
    <source>
        <dbReference type="ARBA" id="ARBA00022692"/>
    </source>
</evidence>
<feature type="transmembrane region" description="Helical" evidence="12">
    <location>
        <begin position="174"/>
        <end position="197"/>
    </location>
</feature>
<dbReference type="AlphaFoldDB" id="A0A9Q0ME16"/>
<dbReference type="PRINTS" id="PR00237">
    <property type="entry name" value="GPCRRHODOPSN"/>
</dbReference>
<dbReference type="GO" id="GO:0045202">
    <property type="term" value="C:synapse"/>
    <property type="evidence" value="ECO:0007669"/>
    <property type="project" value="TreeGrafter"/>
</dbReference>
<dbReference type="FunFam" id="1.20.1070.10:FF:000221">
    <property type="entry name" value="Muscarinic acetylcholine receptor gar-2"/>
    <property type="match status" value="1"/>
</dbReference>
<evidence type="ECO:0000259" key="13">
    <source>
        <dbReference type="PROSITE" id="PS50262"/>
    </source>
</evidence>
<feature type="compositionally biased region" description="Polar residues" evidence="11">
    <location>
        <begin position="391"/>
        <end position="411"/>
    </location>
</feature>
<feature type="domain" description="G-protein coupled receptors family 1 profile" evidence="13">
    <location>
        <begin position="154"/>
        <end position="342"/>
    </location>
</feature>
<feature type="compositionally biased region" description="Basic and acidic residues" evidence="11">
    <location>
        <begin position="379"/>
        <end position="390"/>
    </location>
</feature>
<dbReference type="PANTHER" id="PTHR24247">
    <property type="entry name" value="5-HYDROXYTRYPTAMINE RECEPTOR"/>
    <property type="match status" value="1"/>
</dbReference>
<feature type="transmembrane region" description="Helical" evidence="12">
    <location>
        <begin position="938"/>
        <end position="959"/>
    </location>
</feature>
<feature type="region of interest" description="Disordered" evidence="11">
    <location>
        <begin position="848"/>
        <end position="934"/>
    </location>
</feature>
<dbReference type="PROSITE" id="PS50262">
    <property type="entry name" value="G_PROTEIN_RECEP_F1_2"/>
    <property type="match status" value="2"/>
</dbReference>
<gene>
    <name evidence="14" type="ORF">RDWZM_002720</name>
</gene>
<dbReference type="Proteomes" id="UP001142055">
    <property type="component" value="Chromosome 1"/>
</dbReference>
<evidence type="ECO:0000256" key="3">
    <source>
        <dbReference type="ARBA" id="ARBA00022475"/>
    </source>
</evidence>
<feature type="transmembrane region" description="Helical" evidence="12">
    <location>
        <begin position="134"/>
        <end position="162"/>
    </location>
</feature>
<feature type="transmembrane region" description="Helical" evidence="12">
    <location>
        <begin position="21"/>
        <end position="39"/>
    </location>
</feature>
<feature type="compositionally biased region" description="Basic residues" evidence="11">
    <location>
        <begin position="912"/>
        <end position="928"/>
    </location>
</feature>
<evidence type="ECO:0000313" key="15">
    <source>
        <dbReference type="Proteomes" id="UP001142055"/>
    </source>
</evidence>
<evidence type="ECO:0000256" key="8">
    <source>
        <dbReference type="ARBA" id="ARBA00023170"/>
    </source>
</evidence>
<dbReference type="GO" id="GO:0007187">
    <property type="term" value="P:G protein-coupled receptor signaling pathway, coupled to cyclic nucleotide second messenger"/>
    <property type="evidence" value="ECO:0007669"/>
    <property type="project" value="TreeGrafter"/>
</dbReference>
<reference evidence="14" key="1">
    <citation type="submission" date="2022-12" db="EMBL/GenBank/DDBJ databases">
        <title>Genome assemblies of Blomia tropicalis.</title>
        <authorList>
            <person name="Cui Y."/>
        </authorList>
    </citation>
    <scope>NUCLEOTIDE SEQUENCE</scope>
    <source>
        <tissue evidence="14">Adult mites</tissue>
    </source>
</reference>
<dbReference type="SMART" id="SM01381">
    <property type="entry name" value="7TM_GPCR_Srsx"/>
    <property type="match status" value="1"/>
</dbReference>
<keyword evidence="4 10" id="KW-0812">Transmembrane</keyword>
<evidence type="ECO:0000256" key="9">
    <source>
        <dbReference type="ARBA" id="ARBA00023224"/>
    </source>
</evidence>
<feature type="transmembrane region" description="Helical" evidence="12">
    <location>
        <begin position="254"/>
        <end position="279"/>
    </location>
</feature>
<keyword evidence="6 10" id="KW-0297">G-protein coupled receptor</keyword>
<dbReference type="Pfam" id="PF00001">
    <property type="entry name" value="7tm_1"/>
    <property type="match status" value="2"/>
</dbReference>
<keyword evidence="3" id="KW-1003">Cell membrane</keyword>
<dbReference type="InterPro" id="IPR000276">
    <property type="entry name" value="GPCR_Rhodpsn"/>
</dbReference>
<evidence type="ECO:0000256" key="7">
    <source>
        <dbReference type="ARBA" id="ARBA00023136"/>
    </source>
</evidence>
<feature type="transmembrane region" description="Helical" evidence="12">
    <location>
        <begin position="299"/>
        <end position="323"/>
    </location>
</feature>
<dbReference type="PANTHER" id="PTHR24247:SF191">
    <property type="entry name" value="MUSCARINIC ACETYLCHOLINE RECEPTOR, B-TYPE, ISOFORM A"/>
    <property type="match status" value="1"/>
</dbReference>
<evidence type="ECO:0000256" key="2">
    <source>
        <dbReference type="ARBA" id="ARBA00010663"/>
    </source>
</evidence>
<evidence type="ECO:0000256" key="12">
    <source>
        <dbReference type="SAM" id="Phobius"/>
    </source>
</evidence>
<protein>
    <recommendedName>
        <fullName evidence="13">G-protein coupled receptors family 1 profile domain-containing protein</fullName>
    </recommendedName>
</protein>
<name>A0A9Q0ME16_BLOTA</name>
<dbReference type="GO" id="GO:0007197">
    <property type="term" value="P:adenylate cyclase-inhibiting G protein-coupled acetylcholine receptor signaling pathway"/>
    <property type="evidence" value="ECO:0007669"/>
    <property type="project" value="TreeGrafter"/>
</dbReference>
<keyword evidence="8 10" id="KW-0675">Receptor</keyword>
<dbReference type="InterPro" id="IPR017452">
    <property type="entry name" value="GPCR_Rhodpsn_7TM"/>
</dbReference>
<accession>A0A9Q0ME16</accession>
<feature type="transmembrane region" description="Helical" evidence="12">
    <location>
        <begin position="212"/>
        <end position="233"/>
    </location>
</feature>
<evidence type="ECO:0000256" key="1">
    <source>
        <dbReference type="ARBA" id="ARBA00004651"/>
    </source>
</evidence>
<feature type="compositionally biased region" description="Polar residues" evidence="11">
    <location>
        <begin position="358"/>
        <end position="375"/>
    </location>
</feature>
<organism evidence="14 15">
    <name type="scientific">Blomia tropicalis</name>
    <name type="common">Mite</name>
    <dbReference type="NCBI Taxonomy" id="40697"/>
    <lineage>
        <taxon>Eukaryota</taxon>
        <taxon>Metazoa</taxon>
        <taxon>Ecdysozoa</taxon>
        <taxon>Arthropoda</taxon>
        <taxon>Chelicerata</taxon>
        <taxon>Arachnida</taxon>
        <taxon>Acari</taxon>
        <taxon>Acariformes</taxon>
        <taxon>Sarcoptiformes</taxon>
        <taxon>Astigmata</taxon>
        <taxon>Glycyphagoidea</taxon>
        <taxon>Echimyopodidae</taxon>
        <taxon>Blomia</taxon>
    </lineage>
</organism>
<dbReference type="GO" id="GO:0016907">
    <property type="term" value="F:G protein-coupled acetylcholine receptor activity"/>
    <property type="evidence" value="ECO:0007669"/>
    <property type="project" value="InterPro"/>
</dbReference>
<keyword evidence="15" id="KW-1185">Reference proteome</keyword>
<evidence type="ECO:0000313" key="14">
    <source>
        <dbReference type="EMBL" id="KAJ6224175.1"/>
    </source>
</evidence>
<dbReference type="PROSITE" id="PS00237">
    <property type="entry name" value="G_PROTEIN_RECEP_F1_1"/>
    <property type="match status" value="1"/>
</dbReference>
<dbReference type="GO" id="GO:0004993">
    <property type="term" value="F:G protein-coupled serotonin receptor activity"/>
    <property type="evidence" value="ECO:0007669"/>
    <property type="project" value="TreeGrafter"/>
</dbReference>
<evidence type="ECO:0000256" key="10">
    <source>
        <dbReference type="RuleBase" id="RU000688"/>
    </source>
</evidence>
<dbReference type="Gene3D" id="1.20.1070.10">
    <property type="entry name" value="Rhodopsin 7-helix transmembrane proteins"/>
    <property type="match status" value="2"/>
</dbReference>
<comment type="similarity">
    <text evidence="2 10">Belongs to the G-protein coupled receptor 1 family.</text>
</comment>
<evidence type="ECO:0000256" key="5">
    <source>
        <dbReference type="ARBA" id="ARBA00022989"/>
    </source>
</evidence>
<keyword evidence="7 12" id="KW-0472">Membrane</keyword>
<dbReference type="InterPro" id="IPR000995">
    <property type="entry name" value="Musac_Ach_rcpt"/>
</dbReference>
<comment type="subcellular location">
    <subcellularLocation>
        <location evidence="1">Cell membrane</location>
        <topology evidence="1">Multi-pass membrane protein</topology>
    </subcellularLocation>
</comment>
<dbReference type="OMA" id="CEACQEN"/>
<sequence>MSRKLFMSRWLSLASRMTTTTSLLGFILSNVFHMVITMSNPNLPSTNQYGQSNESFNNDDDQTNRNIQFININNNKNEATNPFVVVVDDDDGSSSAFDSNTTLNVMISPMTTLTNTVANYDQPLEDEWKLRYPMWATIFIGIAIGICIVITVLGNLLVLMAFFVERSIRNPSNYFIASLAVSDLCIGVISMPLYAVYELMGRWELGAIPCDLWLATDHTVCLVSIYTVLLITIDRYCSVRIPTSYRSWRTKRKVVYAIAITWIVPFIIFFTSVMGWEYFVGYRDLEPYECAVQFLKKPLFNTLLIIGYFYITVIILFTLYAGIYRTASEMAKKAEQKQRTMQQSLAGAHHNNNNSSNKTQTTLNVAGSDTPNDSQEMMKMNRESKRDKRPSMSTSSEGNVNNQKWHPPNNSIEDEEDEFDDDDGDEEEEDEAVIRNPWIPIPLPIPTGAKPETHKFSSKQMKTKKRSKREKDSDPDRSSSPMFESDESSMQASPDERRGQESTKNQSKTNRKNSITKLAGKRGFKYLGKNFPIESIGPIGIGGRNVGTTKSCEACQENKMSYHHHHHHHHHHCHSIVPEPMSVIIERNKPLVPRSPIVTSNEHSSCKVEDFCSSTTTIEFNEQRTTPKQASHPNLTIIGNTNSDLPSIQQQQHQSNKEMNGDEILVNDHSSERIDNVDSVRQQLNKQTNFHCNMEQTASKLSVERTKSLGVENSIVAVGLLSQVLEHHGNGTIENDDQCLQMKELTTINGNANNKCIERMLPMTTSNATPMSQTHSPPTPTATLIVTATLTRSTMVTTTAALSIQPPQLHLIGTKNDASQQQCSNGDKCNLGSECQISVEQATTKNDLNDSIQHNNNSNNNNNNNNNHHQQHQQQQKFSESKRLQTKTISMENDSENAGDSKSNKLGGGSRFSRKVSKTKRSIPKQKKSKSENRARRALRTISFILGAFIICWTPYHIFALWEGFCQNPGGCINRHLFYFTYFLCYANR</sequence>
<proteinExistence type="inferred from homology"/>
<evidence type="ECO:0000256" key="11">
    <source>
        <dbReference type="SAM" id="MobiDB-lite"/>
    </source>
</evidence>
<feature type="domain" description="G-protein coupled receptors family 1 profile" evidence="13">
    <location>
        <begin position="914"/>
        <end position="989"/>
    </location>
</feature>
<feature type="compositionally biased region" description="Low complexity" evidence="11">
    <location>
        <begin position="853"/>
        <end position="876"/>
    </location>
</feature>
<feature type="compositionally biased region" description="Acidic residues" evidence="11">
    <location>
        <begin position="412"/>
        <end position="431"/>
    </location>
</feature>
<keyword evidence="5 12" id="KW-1133">Transmembrane helix</keyword>
<keyword evidence="9 10" id="KW-0807">Transducer</keyword>
<dbReference type="EMBL" id="JAPWDV010000001">
    <property type="protein sequence ID" value="KAJ6224175.1"/>
    <property type="molecule type" value="Genomic_DNA"/>
</dbReference>
<evidence type="ECO:0000256" key="6">
    <source>
        <dbReference type="ARBA" id="ARBA00023040"/>
    </source>
</evidence>
<dbReference type="GO" id="GO:0030425">
    <property type="term" value="C:dendrite"/>
    <property type="evidence" value="ECO:0007669"/>
    <property type="project" value="TreeGrafter"/>
</dbReference>
<comment type="caution">
    <text evidence="14">The sequence shown here is derived from an EMBL/GenBank/DDBJ whole genome shotgun (WGS) entry which is preliminary data.</text>
</comment>
<dbReference type="PRINTS" id="PR00243">
    <property type="entry name" value="MUSCARINICR"/>
</dbReference>
<feature type="compositionally biased region" description="Polar residues" evidence="11">
    <location>
        <begin position="886"/>
        <end position="901"/>
    </location>
</feature>
<dbReference type="SUPFAM" id="SSF81321">
    <property type="entry name" value="Family A G protein-coupled receptor-like"/>
    <property type="match status" value="2"/>
</dbReference>